<gene>
    <name evidence="1" type="primary">NCL1_19203</name>
    <name evidence="1" type="ORF">TNCV_234751</name>
</gene>
<name>A0A8X6SP52_TRICX</name>
<keyword evidence="2" id="KW-1185">Reference proteome</keyword>
<protein>
    <submittedName>
        <fullName evidence="1">Nup43</fullName>
    </submittedName>
</protein>
<accession>A0A8X6SP52</accession>
<dbReference type="Proteomes" id="UP000887159">
    <property type="component" value="Unassembled WGS sequence"/>
</dbReference>
<organism evidence="1 2">
    <name type="scientific">Trichonephila clavipes</name>
    <name type="common">Golden silk orbweaver</name>
    <name type="synonym">Nephila clavipes</name>
    <dbReference type="NCBI Taxonomy" id="2585209"/>
    <lineage>
        <taxon>Eukaryota</taxon>
        <taxon>Metazoa</taxon>
        <taxon>Ecdysozoa</taxon>
        <taxon>Arthropoda</taxon>
        <taxon>Chelicerata</taxon>
        <taxon>Arachnida</taxon>
        <taxon>Araneae</taxon>
        <taxon>Araneomorphae</taxon>
        <taxon>Entelegynae</taxon>
        <taxon>Araneoidea</taxon>
        <taxon>Nephilidae</taxon>
        <taxon>Trichonephila</taxon>
    </lineage>
</organism>
<dbReference type="EMBL" id="BMAU01021332">
    <property type="protein sequence ID" value="GFY14925.1"/>
    <property type="molecule type" value="Genomic_DNA"/>
</dbReference>
<dbReference type="AlphaFoldDB" id="A0A8X6SP52"/>
<proteinExistence type="predicted"/>
<sequence>MDSAGLDIILKLARFGQRKKACLQWIPSHADVSGNGAADELSGRDCDHPILCSSVFSHSEIHSLHRVK</sequence>
<comment type="caution">
    <text evidence="1">The sequence shown here is derived from an EMBL/GenBank/DDBJ whole genome shotgun (WGS) entry which is preliminary data.</text>
</comment>
<evidence type="ECO:0000313" key="1">
    <source>
        <dbReference type="EMBL" id="GFY14925.1"/>
    </source>
</evidence>
<evidence type="ECO:0000313" key="2">
    <source>
        <dbReference type="Proteomes" id="UP000887159"/>
    </source>
</evidence>
<reference evidence="1" key="1">
    <citation type="submission" date="2020-08" db="EMBL/GenBank/DDBJ databases">
        <title>Multicomponent nature underlies the extraordinary mechanical properties of spider dragline silk.</title>
        <authorList>
            <person name="Kono N."/>
            <person name="Nakamura H."/>
            <person name="Mori M."/>
            <person name="Yoshida Y."/>
            <person name="Ohtoshi R."/>
            <person name="Malay A.D."/>
            <person name="Moran D.A.P."/>
            <person name="Tomita M."/>
            <person name="Numata K."/>
            <person name="Arakawa K."/>
        </authorList>
    </citation>
    <scope>NUCLEOTIDE SEQUENCE</scope>
</reference>